<dbReference type="Proteomes" id="UP000002033">
    <property type="component" value="Chromosome"/>
</dbReference>
<dbReference type="STRING" id="582899.Hden_1218"/>
<dbReference type="InterPro" id="IPR036626">
    <property type="entry name" value="GpW_sf"/>
</dbReference>
<sequence length="81" mass="9009">MAGTCVEELTKIYNAIMALNSGQRVVGVSIGERSVQYYQQQIPDLQKLYRVFYRQCGADSGLVDLSDSSMVLRGPPARIPR</sequence>
<keyword evidence="2" id="KW-1185">Reference proteome</keyword>
<dbReference type="HOGENOM" id="CLU_2569210_0_0_5"/>
<dbReference type="AlphaFoldDB" id="D8JWB7"/>
<reference evidence="2" key="1">
    <citation type="journal article" date="2011" name="J. Bacteriol.">
        <title>Genome sequences of eight morphologically diverse alphaproteobacteria.</title>
        <authorList>
            <consortium name="US DOE Joint Genome Institute"/>
            <person name="Brown P.J."/>
            <person name="Kysela D.T."/>
            <person name="Buechlein A."/>
            <person name="Hemmerich C."/>
            <person name="Brun Y.V."/>
        </authorList>
    </citation>
    <scope>NUCLEOTIDE SEQUENCE [LARGE SCALE GENOMIC DNA]</scope>
    <source>
        <strain evidence="2">ATCC 51888 / DSM 1869 / NCIB 11706 / TK 0415</strain>
    </source>
</reference>
<dbReference type="Gene3D" id="3.30.1580.10">
    <property type="entry name" value="Head-to-tail joining protein W"/>
    <property type="match status" value="1"/>
</dbReference>
<accession>D8JWB7</accession>
<organism evidence="1 2">
    <name type="scientific">Hyphomicrobium denitrificans (strain ATCC 51888 / DSM 1869 / NCIMB 11706 / TK 0415)</name>
    <dbReference type="NCBI Taxonomy" id="582899"/>
    <lineage>
        <taxon>Bacteria</taxon>
        <taxon>Pseudomonadati</taxon>
        <taxon>Pseudomonadota</taxon>
        <taxon>Alphaproteobacteria</taxon>
        <taxon>Hyphomicrobiales</taxon>
        <taxon>Hyphomicrobiaceae</taxon>
        <taxon>Hyphomicrobium</taxon>
    </lineage>
</organism>
<evidence type="ECO:0000313" key="2">
    <source>
        <dbReference type="Proteomes" id="UP000002033"/>
    </source>
</evidence>
<dbReference type="EMBL" id="CP002083">
    <property type="protein sequence ID" value="ADJ23030.1"/>
    <property type="molecule type" value="Genomic_DNA"/>
</dbReference>
<dbReference type="GO" id="GO:0019058">
    <property type="term" value="P:viral life cycle"/>
    <property type="evidence" value="ECO:0007669"/>
    <property type="project" value="InterPro"/>
</dbReference>
<dbReference type="KEGG" id="hdn:Hden_1218"/>
<name>D8JWB7_HYPDA</name>
<evidence type="ECO:0000313" key="1">
    <source>
        <dbReference type="EMBL" id="ADJ23030.1"/>
    </source>
</evidence>
<protein>
    <submittedName>
        <fullName evidence="1">Uncharacterized protein</fullName>
    </submittedName>
</protein>
<gene>
    <name evidence="1" type="ordered locus">Hden_1218</name>
</gene>
<proteinExistence type="predicted"/>